<dbReference type="OrthoDB" id="184876at2759"/>
<geneLocation type="mitochondrion" evidence="5"/>
<dbReference type="InterPro" id="IPR037124">
    <property type="entry name" value="Chaperonin_GroES_sf"/>
</dbReference>
<dbReference type="SMART" id="SM00883">
    <property type="entry name" value="Cpn10"/>
    <property type="match status" value="1"/>
</dbReference>
<accession>A0A0G4IX53</accession>
<protein>
    <recommendedName>
        <fullName evidence="8">10 kDa chaperonin</fullName>
    </recommendedName>
</protein>
<dbReference type="InterPro" id="IPR018369">
    <property type="entry name" value="Chaprnonin_Cpn10_CS"/>
</dbReference>
<evidence type="ECO:0000313" key="6">
    <source>
        <dbReference type="Proteomes" id="UP000039324"/>
    </source>
</evidence>
<keyword evidence="6" id="KW-1185">Reference proteome</keyword>
<gene>
    <name evidence="4" type="ORF">PBRA_007667</name>
    <name evidence="5" type="ORF">PLBR_LOCUS6780</name>
</gene>
<dbReference type="HAMAP" id="MF_00580">
    <property type="entry name" value="CH10"/>
    <property type="match status" value="1"/>
</dbReference>
<dbReference type="GO" id="GO:0005739">
    <property type="term" value="C:mitochondrion"/>
    <property type="evidence" value="ECO:0007669"/>
    <property type="project" value="UniProtKB-ARBA"/>
</dbReference>
<sequence length="107" mass="11734">MATMSRAFSKVKPLLDRVLVRKIVPQTKTAGGVMLPESAQQRLNQGVVVSVGPGRMADDGKRMEMSVKEGDHVLLPEYGGNTVHVDTDAKEDLVLYRDEDILGVIEK</sequence>
<keyword evidence="2 3" id="KW-0143">Chaperone</keyword>
<evidence type="ECO:0000256" key="3">
    <source>
        <dbReference type="RuleBase" id="RU003479"/>
    </source>
</evidence>
<organism evidence="4 6">
    <name type="scientific">Plasmodiophora brassicae</name>
    <name type="common">Clubroot disease agent</name>
    <dbReference type="NCBI Taxonomy" id="37360"/>
    <lineage>
        <taxon>Eukaryota</taxon>
        <taxon>Sar</taxon>
        <taxon>Rhizaria</taxon>
        <taxon>Endomyxa</taxon>
        <taxon>Phytomyxea</taxon>
        <taxon>Plasmodiophorida</taxon>
        <taxon>Plasmodiophoridae</taxon>
        <taxon>Plasmodiophora</taxon>
    </lineage>
</organism>
<dbReference type="AlphaFoldDB" id="A0A0G4IX53"/>
<dbReference type="Gene3D" id="2.30.33.40">
    <property type="entry name" value="GroES chaperonin"/>
    <property type="match status" value="1"/>
</dbReference>
<dbReference type="SUPFAM" id="SSF50129">
    <property type="entry name" value="GroES-like"/>
    <property type="match status" value="1"/>
</dbReference>
<dbReference type="EMBL" id="CDSF01000095">
    <property type="protein sequence ID" value="CEO99933.1"/>
    <property type="molecule type" value="Genomic_DNA"/>
</dbReference>
<keyword evidence="5" id="KW-0496">Mitochondrion</keyword>
<name>A0A0G4IX53_PLABS</name>
<dbReference type="PRINTS" id="PR00297">
    <property type="entry name" value="CHAPERONIN10"/>
</dbReference>
<evidence type="ECO:0008006" key="8">
    <source>
        <dbReference type="Google" id="ProtNLM"/>
    </source>
</evidence>
<dbReference type="OMA" id="EDFLIMR"/>
<evidence type="ECO:0000256" key="1">
    <source>
        <dbReference type="ARBA" id="ARBA00006975"/>
    </source>
</evidence>
<evidence type="ECO:0000313" key="7">
    <source>
        <dbReference type="Proteomes" id="UP000290189"/>
    </source>
</evidence>
<dbReference type="GO" id="GO:0051087">
    <property type="term" value="F:protein-folding chaperone binding"/>
    <property type="evidence" value="ECO:0007669"/>
    <property type="project" value="TreeGrafter"/>
</dbReference>
<evidence type="ECO:0000313" key="4">
    <source>
        <dbReference type="EMBL" id="CEO99933.1"/>
    </source>
</evidence>
<reference evidence="5 7" key="2">
    <citation type="submission" date="2018-03" db="EMBL/GenBank/DDBJ databases">
        <authorList>
            <person name="Fogelqvist J."/>
        </authorList>
    </citation>
    <scope>NUCLEOTIDE SEQUENCE [LARGE SCALE GENOMIC DNA]</scope>
</reference>
<dbReference type="CDD" id="cd00320">
    <property type="entry name" value="cpn10"/>
    <property type="match status" value="1"/>
</dbReference>
<dbReference type="Proteomes" id="UP000290189">
    <property type="component" value="Unassembled WGS sequence"/>
</dbReference>
<dbReference type="Proteomes" id="UP000039324">
    <property type="component" value="Unassembled WGS sequence"/>
</dbReference>
<reference evidence="4 6" key="1">
    <citation type="submission" date="2015-02" db="EMBL/GenBank/DDBJ databases">
        <authorList>
            <person name="Chooi Y.-H."/>
        </authorList>
    </citation>
    <scope>NUCLEOTIDE SEQUENCE [LARGE SCALE GENOMIC DNA]</scope>
    <source>
        <strain evidence="4">E3</strain>
    </source>
</reference>
<proteinExistence type="inferred from homology"/>
<dbReference type="GO" id="GO:0046872">
    <property type="term" value="F:metal ion binding"/>
    <property type="evidence" value="ECO:0007669"/>
    <property type="project" value="TreeGrafter"/>
</dbReference>
<evidence type="ECO:0000313" key="5">
    <source>
        <dbReference type="EMBL" id="SPQ99565.1"/>
    </source>
</evidence>
<dbReference type="InterPro" id="IPR011032">
    <property type="entry name" value="GroES-like_sf"/>
</dbReference>
<dbReference type="STRING" id="37360.A0A0G4IX53"/>
<dbReference type="FunFam" id="2.30.33.40:FF:000002">
    <property type="entry name" value="10 kDa chaperonin, mitochondrial"/>
    <property type="match status" value="1"/>
</dbReference>
<dbReference type="GO" id="GO:0044183">
    <property type="term" value="F:protein folding chaperone"/>
    <property type="evidence" value="ECO:0007669"/>
    <property type="project" value="InterPro"/>
</dbReference>
<dbReference type="PANTHER" id="PTHR10772:SF0">
    <property type="entry name" value="10 KDA HEAT SHOCK PROTEIN, MITOCHONDRIAL"/>
    <property type="match status" value="1"/>
</dbReference>
<evidence type="ECO:0000256" key="2">
    <source>
        <dbReference type="ARBA" id="ARBA00023186"/>
    </source>
</evidence>
<dbReference type="InterPro" id="IPR020818">
    <property type="entry name" value="Chaperonin_GroES"/>
</dbReference>
<dbReference type="PANTHER" id="PTHR10772">
    <property type="entry name" value="10 KDA HEAT SHOCK PROTEIN"/>
    <property type="match status" value="1"/>
</dbReference>
<dbReference type="EMBL" id="OVEO01000012">
    <property type="protein sequence ID" value="SPQ99565.1"/>
    <property type="molecule type" value="Genomic_DNA"/>
</dbReference>
<dbReference type="PROSITE" id="PS00681">
    <property type="entry name" value="CHAPERONINS_CPN10"/>
    <property type="match status" value="1"/>
</dbReference>
<comment type="similarity">
    <text evidence="1 3">Belongs to the GroES chaperonin family.</text>
</comment>
<dbReference type="GO" id="GO:0005524">
    <property type="term" value="F:ATP binding"/>
    <property type="evidence" value="ECO:0007669"/>
    <property type="project" value="InterPro"/>
</dbReference>
<dbReference type="GO" id="GO:0051082">
    <property type="term" value="F:unfolded protein binding"/>
    <property type="evidence" value="ECO:0007669"/>
    <property type="project" value="TreeGrafter"/>
</dbReference>
<dbReference type="Pfam" id="PF00166">
    <property type="entry name" value="Cpn10"/>
    <property type="match status" value="1"/>
</dbReference>